<feature type="region of interest" description="Disordered" evidence="1">
    <location>
        <begin position="3227"/>
        <end position="3256"/>
    </location>
</feature>
<feature type="region of interest" description="Disordered" evidence="1">
    <location>
        <begin position="3276"/>
        <end position="3484"/>
    </location>
</feature>
<feature type="compositionally biased region" description="Basic and acidic residues" evidence="1">
    <location>
        <begin position="3688"/>
        <end position="3697"/>
    </location>
</feature>
<feature type="compositionally biased region" description="Basic and acidic residues" evidence="1">
    <location>
        <begin position="3456"/>
        <end position="3465"/>
    </location>
</feature>
<feature type="compositionally biased region" description="Basic and acidic residues" evidence="1">
    <location>
        <begin position="972"/>
        <end position="983"/>
    </location>
</feature>
<feature type="region of interest" description="Disordered" evidence="1">
    <location>
        <begin position="2331"/>
        <end position="2453"/>
    </location>
</feature>
<gene>
    <name evidence="2" type="ORF">RJ641_022674</name>
</gene>
<feature type="compositionally biased region" description="Basic and acidic residues" evidence="1">
    <location>
        <begin position="1089"/>
        <end position="1109"/>
    </location>
</feature>
<feature type="compositionally biased region" description="Basic and acidic residues" evidence="1">
    <location>
        <begin position="1170"/>
        <end position="1184"/>
    </location>
</feature>
<proteinExistence type="predicted"/>
<feature type="compositionally biased region" description="Polar residues" evidence="1">
    <location>
        <begin position="3283"/>
        <end position="3295"/>
    </location>
</feature>
<feature type="compositionally biased region" description="Basic and acidic residues" evidence="1">
    <location>
        <begin position="1495"/>
        <end position="1505"/>
    </location>
</feature>
<comment type="caution">
    <text evidence="2">The sequence shown here is derived from an EMBL/GenBank/DDBJ whole genome shotgun (WGS) entry which is preliminary data.</text>
</comment>
<feature type="compositionally biased region" description="Basic and acidic residues" evidence="1">
    <location>
        <begin position="1572"/>
        <end position="1597"/>
    </location>
</feature>
<feature type="compositionally biased region" description="Polar residues" evidence="1">
    <location>
        <begin position="641"/>
        <end position="653"/>
    </location>
</feature>
<feature type="compositionally biased region" description="Basic and acidic residues" evidence="1">
    <location>
        <begin position="2912"/>
        <end position="2934"/>
    </location>
</feature>
<dbReference type="PANTHER" id="PTHR35511:SF2">
    <property type="entry name" value="A-KINASE ANCHOR-LIKE PROTEIN"/>
    <property type="match status" value="1"/>
</dbReference>
<feature type="compositionally biased region" description="Basic and acidic residues" evidence="1">
    <location>
        <begin position="2609"/>
        <end position="2632"/>
    </location>
</feature>
<feature type="compositionally biased region" description="Basic and acidic residues" evidence="1">
    <location>
        <begin position="1915"/>
        <end position="1928"/>
    </location>
</feature>
<feature type="compositionally biased region" description="Basic and acidic residues" evidence="1">
    <location>
        <begin position="3423"/>
        <end position="3446"/>
    </location>
</feature>
<feature type="compositionally biased region" description="Basic and acidic residues" evidence="1">
    <location>
        <begin position="572"/>
        <end position="608"/>
    </location>
</feature>
<feature type="compositionally biased region" description="Basic and acidic residues" evidence="1">
    <location>
        <begin position="1063"/>
        <end position="1081"/>
    </location>
</feature>
<feature type="region of interest" description="Disordered" evidence="1">
    <location>
        <begin position="2856"/>
        <end position="2986"/>
    </location>
</feature>
<name>A0AAN8U9X4_9MAGN</name>
<feature type="compositionally biased region" description="Basic and acidic residues" evidence="1">
    <location>
        <begin position="2646"/>
        <end position="2656"/>
    </location>
</feature>
<feature type="compositionally biased region" description="Basic and acidic residues" evidence="1">
    <location>
        <begin position="2525"/>
        <end position="2538"/>
    </location>
</feature>
<evidence type="ECO:0000313" key="2">
    <source>
        <dbReference type="EMBL" id="KAK6913073.1"/>
    </source>
</evidence>
<feature type="compositionally biased region" description="Polar residues" evidence="1">
    <location>
        <begin position="1016"/>
        <end position="1030"/>
    </location>
</feature>
<feature type="compositionally biased region" description="Acidic residues" evidence="1">
    <location>
        <begin position="3659"/>
        <end position="3672"/>
    </location>
</feature>
<feature type="compositionally biased region" description="Basic and acidic residues" evidence="1">
    <location>
        <begin position="891"/>
        <end position="912"/>
    </location>
</feature>
<feature type="compositionally biased region" description="Basic and acidic residues" evidence="1">
    <location>
        <begin position="3298"/>
        <end position="3334"/>
    </location>
</feature>
<feature type="compositionally biased region" description="Basic and acidic residues" evidence="1">
    <location>
        <begin position="2882"/>
        <end position="2900"/>
    </location>
</feature>
<feature type="compositionally biased region" description="Basic and acidic residues" evidence="1">
    <location>
        <begin position="551"/>
        <end position="565"/>
    </location>
</feature>
<feature type="compositionally biased region" description="Basic and acidic residues" evidence="1">
    <location>
        <begin position="718"/>
        <end position="741"/>
    </location>
</feature>
<feature type="compositionally biased region" description="Polar residues" evidence="1">
    <location>
        <begin position="2436"/>
        <end position="2445"/>
    </location>
</feature>
<evidence type="ECO:0000313" key="3">
    <source>
        <dbReference type="Proteomes" id="UP001370490"/>
    </source>
</evidence>
<reference evidence="2 3" key="1">
    <citation type="submission" date="2023-12" db="EMBL/GenBank/DDBJ databases">
        <title>A high-quality genome assembly for Dillenia turbinata (Dilleniales).</title>
        <authorList>
            <person name="Chanderbali A."/>
        </authorList>
    </citation>
    <scope>NUCLEOTIDE SEQUENCE [LARGE SCALE GENOMIC DNA]</scope>
    <source>
        <strain evidence="2">LSX21</strain>
        <tissue evidence="2">Leaf</tissue>
    </source>
</reference>
<feature type="region of interest" description="Disordered" evidence="1">
    <location>
        <begin position="1063"/>
        <end position="1196"/>
    </location>
</feature>
<feature type="compositionally biased region" description="Acidic residues" evidence="1">
    <location>
        <begin position="2356"/>
        <end position="2367"/>
    </location>
</feature>
<feature type="region of interest" description="Disordered" evidence="1">
    <location>
        <begin position="1224"/>
        <end position="1250"/>
    </location>
</feature>
<feature type="compositionally biased region" description="Polar residues" evidence="1">
    <location>
        <begin position="3336"/>
        <end position="3346"/>
    </location>
</feature>
<feature type="compositionally biased region" description="Basic and acidic residues" evidence="1">
    <location>
        <begin position="1632"/>
        <end position="1652"/>
    </location>
</feature>
<feature type="compositionally biased region" description="Basic and acidic residues" evidence="1">
    <location>
        <begin position="1515"/>
        <end position="1539"/>
    </location>
</feature>
<feature type="compositionally biased region" description="Basic and acidic residues" evidence="1">
    <location>
        <begin position="2170"/>
        <end position="2179"/>
    </location>
</feature>
<feature type="compositionally biased region" description="Basic and acidic residues" evidence="1">
    <location>
        <begin position="1770"/>
        <end position="1798"/>
    </location>
</feature>
<feature type="compositionally biased region" description="Basic and acidic residues" evidence="1">
    <location>
        <begin position="2545"/>
        <end position="2561"/>
    </location>
</feature>
<feature type="compositionally biased region" description="Polar residues" evidence="1">
    <location>
        <begin position="1540"/>
        <end position="1551"/>
    </location>
</feature>
<feature type="compositionally biased region" description="Basic and acidic residues" evidence="1">
    <location>
        <begin position="2977"/>
        <end position="2986"/>
    </location>
</feature>
<feature type="compositionally biased region" description="Basic and acidic residues" evidence="1">
    <location>
        <begin position="2579"/>
        <end position="2598"/>
    </location>
</feature>
<feature type="compositionally biased region" description="Basic and acidic residues" evidence="1">
    <location>
        <begin position="3147"/>
        <end position="3193"/>
    </location>
</feature>
<feature type="compositionally biased region" description="Polar residues" evidence="1">
    <location>
        <begin position="3386"/>
        <end position="3398"/>
    </location>
</feature>
<protein>
    <submittedName>
        <fullName evidence="2">Uncharacterized protein</fullName>
    </submittedName>
</protein>
<evidence type="ECO:0000256" key="1">
    <source>
        <dbReference type="SAM" id="MobiDB-lite"/>
    </source>
</evidence>
<feature type="compositionally biased region" description="Basic and acidic residues" evidence="1">
    <location>
        <begin position="1284"/>
        <end position="1308"/>
    </location>
</feature>
<feature type="compositionally biased region" description="Basic and acidic residues" evidence="1">
    <location>
        <begin position="2782"/>
        <end position="2798"/>
    </location>
</feature>
<feature type="compositionally biased region" description="Basic and acidic residues" evidence="1">
    <location>
        <begin position="1688"/>
        <end position="1700"/>
    </location>
</feature>
<feature type="compositionally biased region" description="Acidic residues" evidence="1">
    <location>
        <begin position="2799"/>
        <end position="2810"/>
    </location>
</feature>
<feature type="compositionally biased region" description="Basic and acidic residues" evidence="1">
    <location>
        <begin position="3351"/>
        <end position="3361"/>
    </location>
</feature>
<feature type="compositionally biased region" description="Basic and acidic residues" evidence="1">
    <location>
        <begin position="2047"/>
        <end position="2059"/>
    </location>
</feature>
<feature type="compositionally biased region" description="Basic and acidic residues" evidence="1">
    <location>
        <begin position="2941"/>
        <end position="2961"/>
    </location>
</feature>
<feature type="region of interest" description="Disordered" evidence="1">
    <location>
        <begin position="2763"/>
        <end position="2817"/>
    </location>
</feature>
<feature type="region of interest" description="Disordered" evidence="1">
    <location>
        <begin position="3139"/>
        <end position="3215"/>
    </location>
</feature>
<feature type="region of interest" description="Disordered" evidence="1">
    <location>
        <begin position="2517"/>
        <end position="2698"/>
    </location>
</feature>
<feature type="compositionally biased region" description="Basic and acidic residues" evidence="1">
    <location>
        <begin position="2081"/>
        <end position="2104"/>
    </location>
</feature>
<feature type="compositionally biased region" description="Basic and acidic residues" evidence="1">
    <location>
        <begin position="2763"/>
        <end position="2775"/>
    </location>
</feature>
<feature type="compositionally biased region" description="Basic and acidic residues" evidence="1">
    <location>
        <begin position="3648"/>
        <end position="3658"/>
    </location>
</feature>
<feature type="region of interest" description="Disordered" evidence="1">
    <location>
        <begin position="843"/>
        <end position="1034"/>
    </location>
</feature>
<dbReference type="PANTHER" id="PTHR35511">
    <property type="entry name" value="A-KINASE ANCHOR-LIKE PROTEIN"/>
    <property type="match status" value="1"/>
</dbReference>
<feature type="region of interest" description="Disordered" evidence="1">
    <location>
        <begin position="3648"/>
        <end position="3737"/>
    </location>
</feature>
<sequence length="3737" mass="416709">MKESIKINQVKRLVFDLRIHGTPNGGTLLDGHKREEHGALIGEKLENTVKEMIPGELKNVEAGQNQPPETFQNIVRSEEMQKGTDSEAETVKIVNGDRVEASRGECFLESPPVATAASEETCKASANHQSDETTILAEENMVETESQQQKVAKTVAAVEGGKVETDNVDRDPQNSETVINNLDIKNVTEENKYVEKFAVMASEETISQEINNAEVDIHRELSKNDELLDLQRFLEKSETQKDKFEGYLDVISENAAAPTGGHEEDMKEDPTTDNTYAEKSSNFPEYMVDSQEEIEAGKVDNHGNSSELCPLHEEAAAEVKREKQNEVCEASGSTTAEEKPNEGTYEVQKGVESSLNHVPEYGLPRDEIDIKQNETEFEMLEKVSKMETEDRMVVKDPAENIDEAKTEEALNTGLQEITTKGEAELNCKDNSCKSENLIELNTVLNGEIYDKPIVMEAEGETKEHVKEAGYVEDVATGSTKIEKVKSTENEVEACNFKEEPFEEPEAAGMDKLTTIETIQDDRTLESTAVDTSLKHEDSLPPEVETLAPAEASKEENDQSRKQDIQHDEEEKEVLQEHQLGDKIERSIDVAYKDERTAPTEDVGEKISVTEEGDDVADRSNVNKENGSLEEDSKLPTEASEESNVTDTINMESTSKTDETQVEKVDGEYKLHEETCESKNVDDITEAETAKESSEANLLAETRCNDTERTDDEVPSNIRELDRVDELTEHRPEENEAIKETELSEDSTYKVASGEDYAEEQTVNVAASDLSTQSINEETVGIFHDNKNNAKELNVQVDDKLEPPSISEHVEEHILEEPDIKEIFTVQTEKKTVEEIYREHEMVAEANMPQQEVHAIPQTSEQEEEVEKHIEEKPTTLEENVTSVEEQTIPDSPEKEDKKPEIHEKDETARNITEENAITNIPSPPVAEETTKESLIEDETDKEVLHQEVKDLSVESIEQNLEPSETKSNTSKDTVEPNAAKEETTLTGIDENLVDKTLVSEMPREEKGEIFEPEPTVTDSNSASVDITTEETSMKECSKMMVDPVELEAEAEDLASIAASGVKVENEHADEQTENMIEEKETVIPTAGEHGIDEPAEKIEQQADEADQRDLVTGAKPLEGSVEGDTEEASAPEAKEHKLGTIEASEAIDGTPAEDETPLAHEEVEVDEDTLEIKEREMLETEKPSELQGTCENSDAEISKNQEALDIEIAENAEISRSLIEGSKGIEELGTSTNNKEADLKQEEPAGNFEESTKVIESNKAELDHNHDFESVNPGEKCQNACEPVSEKQWDNKQPETSETKLKEEKEHDAITEETMAQSTQECIKQECEEVEPKCEAEDHNNQTDDSIEITKTSKITEEGNNFECEEDSNTKAEESLLMRISDDQIAQKDDDSIVVVDALSSDAAELENTGNASTEEAKICAEKLETAPANEVLKELSSQEKDLEDEPTDNCSDAKVLHSITTETDLHNEESKTMKPEEISESVAVHSTTECENTVQKEELRELEVLKLGFEPTEEEKGTPEELSKEEDKPQEISSKPETEESVSQTVNADSLSEEPDTEPTRPTEYSLQETSKSEDILEVVNKYEEASDPDVQKNEEVIASEPPLQHEETLGTSEETEIKEENFQAATQPAAEKHLAKKHEEASSFELEKTKSTSRSMLGGQNDEALSSLEEAGDKEEHMAASDLIDEEHLKEEGREQSKEGFSLELQKTGKDLNAVPEVEEKDSLARPEEDETQAKSFDTAKPESIIEENLQAEIREKDEETSTLEFETTARDFESTAEVQSHEALSKSEVTSKQEQPDAAVTELPEKAPESAAKADSYEAFSVEAETLTNEEILRAPIAKQTAEETFYEQEGGNSIEASNEELDKKENSFESMQSMPEVASPEEHTESKTEGKKGQLNAATTQLPVVENVLEEQSKKLEEEPRTELEGTEQAFESEAQVLKKEKLSETEENETEAEIPGVEKIELPVERKILELVEKETELPVAHSCDTPKLAEESETNEETLTARTAEPTIEQNIHKSKETSNAEPEMTENAFESVPEVGSLREVSESETGGKVDKLTAATAQLQIKEYLPEEQGENLEEKSRMDLEEKPEQGIEVQKNENEILLETEENETKEEILGAAETELPVGKKLLELVEKVEEETSTYTKKETAAEYASEVKSPEAPTTADEIKEVHSPEAEEITTTKELLNAPNAEETIEENFPDGQGMKLDEATTNDLELEKTKKALESLPEVQSDQIPTELEGTEIKDEHLEVAAAELKAEENRCEKKIIVTEEIKREISSEKGMSETAASQDYHLVSPGEEIKETLHEDGSNAKGKFSETFIIATGTQNEALPQDLEAGKSEQRQGSVSCEDPVPDSDVPETVEEGAFIEAQHEHKVDDEEANKTDCNTQTKVTESEDMQSTRAGNKEDKIVDSVAPEKQLDQNIETHEESYDPSSPDTDSAGNLMDNEKLKYHKDATAERINQEYQEARYANPTTSCFVEPAQVETGKEEHIKAAAAELKIKEDEKAFELVHEVQSNEASSKSEESEAKLKILEDVTPESANKENLWDEVAEKHEEDSNAVFENTEASESILVVEPHEGVTDSEETKTREEHLQEAPAKLAIENLTEKQGQKQEEASPLELEKNEKALDSVSPDQKNQLVGKSEEGEAKKELVGATRESVVQENFPDVDRKQDETSDLEPEKTEKAPEPLPEEELIVARESQQASLDQDVTESCQVDELLREDEASKTLEATTGLTAESVHHEMTFTANEEVKQEILNEKVEHERVGDKDSQQAITIEDIKESLQADESLREDETKEDDPLGEDEATEKNHEAVTTDLAAEENLYEKTLTANDEVKNEISTELAVDNMAEKQCQTREEASNLELETSEKALDPVPADQKTEMVTRSEEDGTKKELIEAASKFSIQENFLDKDGMQDEAPKLEPEKTEKAPESGPEIQSHEPFCRSEEAEKGKMHLETETTELTGENFPGEQNEMSKEASKTELEITTRSLDFLPESQISDILTKSEDYEANEKDLDTATTDITAAKNEFERKIVGKKELKNEISTEEVKRMTPFDHYLVIPFDTYKSVTQKKVVQELVVAEESQQAFLDEIVKENCQEDGSLRQNEAKATITTKVSVGEEIKDSYQEAVEKNLEAVSTDLTAEENRCDKTSTATEEPKNKISNEEVLQEKVDVEDSHQVSTGEDIKDSPQEDEPSPANYPGDKINIASIITETETQVEQLAQHCEDGASQKAQRPGSNETLHIVSNRNDTDEESILQEAALEMKLNEMATEVDVEGQNGKPSTAETDTGPSIPSKEKKVPELVVLKHEWEPKESIDSEEIKKSKNEEEVNKMLSSPPTTCVTSEEPLPVKEGGKGEDASESLVSEMPPGESHKNDDRLKQFEANSARNNSNVQSDQKEQMLCTRELESSWLTETIQKGEPSKGDEISKTEKENLFLEEHIDAKVVPSEEEESIKNEEEPNKSKVQAGAFTRATERKPDEDEIYSTLQDKKEEFGLLPHTLDSCADTSQKEGAVNLGEAYEIINNIQPPTKPSKAIPEEKISISIASDKNLETMVTTGNRDFPLVQEEPIAETARAYPPELQQGTCDEIKTGDENEETAKASIPEPSAHTSLFDLMERSIREHPHGTRELTDEKGQIVHEEEMYRNEAEKIHVEEPLTDEERECEEDEEEHKKADSGSDAPVMVEAHRDMDEKATHKKHHNILSGVGSKVKHSIAKVKKAITGKSSHHKQLSPK</sequence>
<feature type="compositionally biased region" description="Polar residues" evidence="1">
    <location>
        <begin position="1485"/>
        <end position="1494"/>
    </location>
</feature>
<feature type="region of interest" description="Disordered" evidence="1">
    <location>
        <begin position="255"/>
        <end position="278"/>
    </location>
</feature>
<feature type="compositionally biased region" description="Basic and acidic residues" evidence="1">
    <location>
        <begin position="3374"/>
        <end position="3384"/>
    </location>
</feature>
<feature type="region of interest" description="Disordered" evidence="1">
    <location>
        <begin position="1263"/>
        <end position="1308"/>
    </location>
</feature>
<organism evidence="2 3">
    <name type="scientific">Dillenia turbinata</name>
    <dbReference type="NCBI Taxonomy" id="194707"/>
    <lineage>
        <taxon>Eukaryota</taxon>
        <taxon>Viridiplantae</taxon>
        <taxon>Streptophyta</taxon>
        <taxon>Embryophyta</taxon>
        <taxon>Tracheophyta</taxon>
        <taxon>Spermatophyta</taxon>
        <taxon>Magnoliopsida</taxon>
        <taxon>eudicotyledons</taxon>
        <taxon>Gunneridae</taxon>
        <taxon>Pentapetalae</taxon>
        <taxon>Dilleniales</taxon>
        <taxon>Dilleniaceae</taxon>
        <taxon>Dillenia</taxon>
    </lineage>
</organism>
<feature type="compositionally biased region" description="Basic and acidic residues" evidence="1">
    <location>
        <begin position="2671"/>
        <end position="2691"/>
    </location>
</feature>
<feature type="compositionally biased region" description="Basic and acidic residues" evidence="1">
    <location>
        <begin position="654"/>
        <end position="693"/>
    </location>
</feature>
<feature type="compositionally biased region" description="Basic and acidic residues" evidence="1">
    <location>
        <begin position="2374"/>
        <end position="2387"/>
    </location>
</feature>
<feature type="compositionally biased region" description="Polar residues" evidence="1">
    <location>
        <begin position="955"/>
        <end position="971"/>
    </location>
</feature>
<feature type="compositionally biased region" description="Polar residues" evidence="1">
    <location>
        <begin position="2388"/>
        <end position="2407"/>
    </location>
</feature>
<accession>A0AAN8U9X4</accession>
<feature type="compositionally biased region" description="Basic and acidic residues" evidence="1">
    <location>
        <begin position="941"/>
        <end position="952"/>
    </location>
</feature>
<feature type="compositionally biased region" description="Basic and acidic residues" evidence="1">
    <location>
        <begin position="1884"/>
        <end position="1896"/>
    </location>
</feature>
<feature type="region of interest" description="Disordered" evidence="1">
    <location>
        <begin position="1846"/>
        <end position="1962"/>
    </location>
</feature>
<feature type="compositionally biased region" description="Basic and acidic residues" evidence="1">
    <location>
        <begin position="1464"/>
        <end position="1478"/>
    </location>
</feature>
<feature type="compositionally biased region" description="Basic and acidic residues" evidence="1">
    <location>
        <begin position="261"/>
        <end position="270"/>
    </location>
</feature>
<feature type="region of interest" description="Disordered" evidence="1">
    <location>
        <begin position="3102"/>
        <end position="3124"/>
    </location>
</feature>
<feature type="compositionally biased region" description="Basic residues" evidence="1">
    <location>
        <begin position="3712"/>
        <end position="3737"/>
    </location>
</feature>
<feature type="region of interest" description="Disordered" evidence="1">
    <location>
        <begin position="1434"/>
        <end position="1820"/>
    </location>
</feature>
<feature type="region of interest" description="Disordered" evidence="1">
    <location>
        <begin position="1987"/>
        <end position="2104"/>
    </location>
</feature>
<feature type="compositionally biased region" description="Polar residues" evidence="1">
    <location>
        <begin position="3234"/>
        <end position="3251"/>
    </location>
</feature>
<keyword evidence="3" id="KW-1185">Reference proteome</keyword>
<feature type="compositionally biased region" description="Polar residues" evidence="1">
    <location>
        <begin position="876"/>
        <end position="889"/>
    </location>
</feature>
<feature type="compositionally biased region" description="Basic and acidic residues" evidence="1">
    <location>
        <begin position="2422"/>
        <end position="2434"/>
    </location>
</feature>
<feature type="region of interest" description="Disordered" evidence="1">
    <location>
        <begin position="2141"/>
        <end position="2212"/>
    </location>
</feature>
<dbReference type="Proteomes" id="UP001370490">
    <property type="component" value="Unassembled WGS sequence"/>
</dbReference>
<feature type="region of interest" description="Disordered" evidence="1">
    <location>
        <begin position="516"/>
        <end position="755"/>
    </location>
</feature>
<feature type="compositionally biased region" description="Basic and acidic residues" evidence="1">
    <location>
        <begin position="865"/>
        <end position="875"/>
    </location>
</feature>
<dbReference type="EMBL" id="JBAMMX010000027">
    <property type="protein sequence ID" value="KAK6913073.1"/>
    <property type="molecule type" value="Genomic_DNA"/>
</dbReference>